<keyword evidence="3" id="KW-1185">Reference proteome</keyword>
<evidence type="ECO:0000313" key="2">
    <source>
        <dbReference type="EMBL" id="KUO20087.1"/>
    </source>
</evidence>
<sequence>MTVAYERQGTGEAVVLLHGLGCHRQAWDAVVPLLTGRREIIAMDLPGFGQSPDLDRGVPRDLETAVAWLGSVFTALGVERPHVVGHSLGGLIALRLGQAGLARSVTALAPAGFWTPAERRYAYALLTAAHQGVRLLPDRALEALADTAAARAVLTGTLYGQASLCPPHAVASALRMLRDSAAFQATLRAGRAPHLFAGDIPDVPVTIAWGTRDRLLPPKQAARAQAMIPGARLVPLPDCGHVPMLDAPELLARVILQATAPQPTRRMATDER</sequence>
<dbReference type="InterPro" id="IPR050266">
    <property type="entry name" value="AB_hydrolase_sf"/>
</dbReference>
<dbReference type="GO" id="GO:0046464">
    <property type="term" value="P:acylglycerol catabolic process"/>
    <property type="evidence" value="ECO:0007669"/>
    <property type="project" value="TreeGrafter"/>
</dbReference>
<dbReference type="AlphaFoldDB" id="A0A117S0S9"/>
<dbReference type="PRINTS" id="PR00111">
    <property type="entry name" value="ABHYDROLASE"/>
</dbReference>
<proteinExistence type="predicted"/>
<dbReference type="Pfam" id="PF12697">
    <property type="entry name" value="Abhydrolase_6"/>
    <property type="match status" value="1"/>
</dbReference>
<dbReference type="STRING" id="909626.AQJ91_16500"/>
<dbReference type="InterPro" id="IPR000073">
    <property type="entry name" value="AB_hydrolase_1"/>
</dbReference>
<dbReference type="InterPro" id="IPR029058">
    <property type="entry name" value="AB_hydrolase_fold"/>
</dbReference>
<organism evidence="2 3">
    <name type="scientific">Streptomyces dysideae</name>
    <dbReference type="NCBI Taxonomy" id="909626"/>
    <lineage>
        <taxon>Bacteria</taxon>
        <taxon>Bacillati</taxon>
        <taxon>Actinomycetota</taxon>
        <taxon>Actinomycetes</taxon>
        <taxon>Kitasatosporales</taxon>
        <taxon>Streptomycetaceae</taxon>
        <taxon>Streptomyces</taxon>
    </lineage>
</organism>
<keyword evidence="2" id="KW-0378">Hydrolase</keyword>
<dbReference type="GO" id="GO:0047372">
    <property type="term" value="F:monoacylglycerol lipase activity"/>
    <property type="evidence" value="ECO:0007669"/>
    <property type="project" value="TreeGrafter"/>
</dbReference>
<protein>
    <submittedName>
        <fullName evidence="2">Alpha/beta hydrolase</fullName>
    </submittedName>
</protein>
<comment type="caution">
    <text evidence="2">The sequence shown here is derived from an EMBL/GenBank/DDBJ whole genome shotgun (WGS) entry which is preliminary data.</text>
</comment>
<feature type="domain" description="AB hydrolase-1" evidence="1">
    <location>
        <begin position="14"/>
        <end position="253"/>
    </location>
</feature>
<dbReference type="SUPFAM" id="SSF53474">
    <property type="entry name" value="alpha/beta-Hydrolases"/>
    <property type="match status" value="1"/>
</dbReference>
<gene>
    <name evidence="2" type="ORF">AQJ91_16500</name>
</gene>
<accession>A0A117S0S9</accession>
<evidence type="ECO:0000313" key="3">
    <source>
        <dbReference type="Proteomes" id="UP000053260"/>
    </source>
</evidence>
<dbReference type="EMBL" id="LMXB01000045">
    <property type="protein sequence ID" value="KUO20087.1"/>
    <property type="molecule type" value="Genomic_DNA"/>
</dbReference>
<dbReference type="PANTHER" id="PTHR43798">
    <property type="entry name" value="MONOACYLGLYCEROL LIPASE"/>
    <property type="match status" value="1"/>
</dbReference>
<reference evidence="2 3" key="1">
    <citation type="submission" date="2015-10" db="EMBL/GenBank/DDBJ databases">
        <title>Draft genome sequence of Streptomyces sp. RV15, isolated from a marine sponge.</title>
        <authorList>
            <person name="Ruckert C."/>
            <person name="Abdelmohsen U.R."/>
            <person name="Winkler A."/>
            <person name="Hentschel U."/>
            <person name="Kalinowski J."/>
            <person name="Kampfer P."/>
            <person name="Glaeser S."/>
        </authorList>
    </citation>
    <scope>NUCLEOTIDE SEQUENCE [LARGE SCALE GENOMIC DNA]</scope>
    <source>
        <strain evidence="2 3">RV15</strain>
    </source>
</reference>
<dbReference type="Proteomes" id="UP000053260">
    <property type="component" value="Unassembled WGS sequence"/>
</dbReference>
<dbReference type="PANTHER" id="PTHR43798:SF5">
    <property type="entry name" value="MONOACYLGLYCEROL LIPASE ABHD6"/>
    <property type="match status" value="1"/>
</dbReference>
<name>A0A117S0S9_9ACTN</name>
<evidence type="ECO:0000259" key="1">
    <source>
        <dbReference type="Pfam" id="PF12697"/>
    </source>
</evidence>
<dbReference type="Gene3D" id="3.40.50.1820">
    <property type="entry name" value="alpha/beta hydrolase"/>
    <property type="match status" value="1"/>
</dbReference>
<dbReference type="GO" id="GO:0016020">
    <property type="term" value="C:membrane"/>
    <property type="evidence" value="ECO:0007669"/>
    <property type="project" value="TreeGrafter"/>
</dbReference>